<feature type="transmembrane region" description="Helical" evidence="11">
    <location>
        <begin position="76"/>
        <end position="100"/>
    </location>
</feature>
<evidence type="ECO:0000259" key="12">
    <source>
        <dbReference type="PROSITE" id="PS50262"/>
    </source>
</evidence>
<keyword evidence="14" id="KW-1185">Reference proteome</keyword>
<dbReference type="PANTHER" id="PTHR24232:SF54">
    <property type="entry name" value="G-PROTEIN COUPLED RECEPTOR 35"/>
    <property type="match status" value="1"/>
</dbReference>
<evidence type="ECO:0000256" key="9">
    <source>
        <dbReference type="ARBA" id="ARBA00023224"/>
    </source>
</evidence>
<keyword evidence="7 10" id="KW-0675">Receptor</keyword>
<protein>
    <recommendedName>
        <fullName evidence="12">G-protein coupled receptors family 1 profile domain-containing protein</fullName>
    </recommendedName>
</protein>
<keyword evidence="9 10" id="KW-0807">Transducer</keyword>
<keyword evidence="8" id="KW-0325">Glycoprotein</keyword>
<feature type="transmembrane region" description="Helical" evidence="11">
    <location>
        <begin position="152"/>
        <end position="170"/>
    </location>
</feature>
<evidence type="ECO:0000256" key="5">
    <source>
        <dbReference type="ARBA" id="ARBA00023040"/>
    </source>
</evidence>
<reference evidence="13 14" key="1">
    <citation type="journal article" date="2008" name="Nature">
        <title>Genome analysis of the platypus reveals unique signatures of evolution.</title>
        <authorList>
            <person name="Warren W.C."/>
            <person name="Hillier L.W."/>
            <person name="Marshall Graves J.A."/>
            <person name="Birney E."/>
            <person name="Ponting C.P."/>
            <person name="Grutzner F."/>
            <person name="Belov K."/>
            <person name="Miller W."/>
            <person name="Clarke L."/>
            <person name="Chinwalla A.T."/>
            <person name="Yang S.P."/>
            <person name="Heger A."/>
            <person name="Locke D.P."/>
            <person name="Miethke P."/>
            <person name="Waters P.D."/>
            <person name="Veyrunes F."/>
            <person name="Fulton L."/>
            <person name="Fulton B."/>
            <person name="Graves T."/>
            <person name="Wallis J."/>
            <person name="Puente X.S."/>
            <person name="Lopez-Otin C."/>
            <person name="Ordonez G.R."/>
            <person name="Eichler E.E."/>
            <person name="Chen L."/>
            <person name="Cheng Z."/>
            <person name="Deakin J.E."/>
            <person name="Alsop A."/>
            <person name="Thompson K."/>
            <person name="Kirby P."/>
            <person name="Papenfuss A.T."/>
            <person name="Wakefield M.J."/>
            <person name="Olender T."/>
            <person name="Lancet D."/>
            <person name="Huttley G.A."/>
            <person name="Smit A.F."/>
            <person name="Pask A."/>
            <person name="Temple-Smith P."/>
            <person name="Batzer M.A."/>
            <person name="Walker J.A."/>
            <person name="Konkel M.K."/>
            <person name="Harris R.S."/>
            <person name="Whittington C.M."/>
            <person name="Wong E.S."/>
            <person name="Gemmell N.J."/>
            <person name="Buschiazzo E."/>
            <person name="Vargas Jentzsch I.M."/>
            <person name="Merkel A."/>
            <person name="Schmitz J."/>
            <person name="Zemann A."/>
            <person name="Churakov G."/>
            <person name="Kriegs J.O."/>
            <person name="Brosius J."/>
            <person name="Murchison E.P."/>
            <person name="Sachidanandam R."/>
            <person name="Smith C."/>
            <person name="Hannon G.J."/>
            <person name="Tsend-Ayush E."/>
            <person name="McMillan D."/>
            <person name="Attenborough R."/>
            <person name="Rens W."/>
            <person name="Ferguson-Smith M."/>
            <person name="Lefevre C.M."/>
            <person name="Sharp J.A."/>
            <person name="Nicholas K.R."/>
            <person name="Ray D.A."/>
            <person name="Kube M."/>
            <person name="Reinhardt R."/>
            <person name="Pringle T.H."/>
            <person name="Taylor J."/>
            <person name="Jones R.C."/>
            <person name="Nixon B."/>
            <person name="Dacheux J.L."/>
            <person name="Niwa H."/>
            <person name="Sekita Y."/>
            <person name="Huang X."/>
            <person name="Stark A."/>
            <person name="Kheradpour P."/>
            <person name="Kellis M."/>
            <person name="Flicek P."/>
            <person name="Chen Y."/>
            <person name="Webber C."/>
            <person name="Hardison R."/>
            <person name="Nelson J."/>
            <person name="Hallsworth-Pepin K."/>
            <person name="Delehaunty K."/>
            <person name="Markovic C."/>
            <person name="Minx P."/>
            <person name="Feng Y."/>
            <person name="Kremitzki C."/>
            <person name="Mitreva M."/>
            <person name="Glasscock J."/>
            <person name="Wylie T."/>
            <person name="Wohldmann P."/>
            <person name="Thiru P."/>
            <person name="Nhan M.N."/>
            <person name="Pohl C.S."/>
            <person name="Smith S.M."/>
            <person name="Hou S."/>
            <person name="Nefedov M."/>
            <person name="de Jong P.J."/>
            <person name="Renfree M.B."/>
            <person name="Mardis E.R."/>
            <person name="Wilson R.K."/>
        </authorList>
    </citation>
    <scope>NUCLEOTIDE SEQUENCE [LARGE SCALE GENOMIC DNA]</scope>
    <source>
        <strain evidence="13 14">Glennie</strain>
    </source>
</reference>
<dbReference type="GO" id="GO:0007186">
    <property type="term" value="P:G protein-coupled receptor signaling pathway"/>
    <property type="evidence" value="ECO:0000318"/>
    <property type="project" value="GO_Central"/>
</dbReference>
<dbReference type="PROSITE" id="PS50262">
    <property type="entry name" value="G_PROTEIN_RECEP_F1_2"/>
    <property type="match status" value="1"/>
</dbReference>
<dbReference type="Proteomes" id="UP000002279">
    <property type="component" value="Chromosome 1"/>
</dbReference>
<dbReference type="GeneTree" id="ENSGT01040000240444"/>
<dbReference type="InterPro" id="IPR000276">
    <property type="entry name" value="GPCR_Rhodpsn"/>
</dbReference>
<feature type="transmembrane region" description="Helical" evidence="11">
    <location>
        <begin position="191"/>
        <end position="212"/>
    </location>
</feature>
<feature type="transmembrane region" description="Helical" evidence="11">
    <location>
        <begin position="276"/>
        <end position="302"/>
    </location>
</feature>
<comment type="similarity">
    <text evidence="10">Belongs to the G-protein coupled receptor 1 family.</text>
</comment>
<feature type="domain" description="G-protein coupled receptors family 1 profile" evidence="12">
    <location>
        <begin position="92"/>
        <end position="336"/>
    </location>
</feature>
<evidence type="ECO:0000256" key="3">
    <source>
        <dbReference type="ARBA" id="ARBA00022692"/>
    </source>
</evidence>
<dbReference type="InterPro" id="IPR044734">
    <property type="entry name" value="GPR35_7tmA"/>
</dbReference>
<reference evidence="13" key="3">
    <citation type="submission" date="2025-09" db="UniProtKB">
        <authorList>
            <consortium name="Ensembl"/>
        </authorList>
    </citation>
    <scope>IDENTIFICATION</scope>
    <source>
        <strain evidence="13">Glennie</strain>
    </source>
</reference>
<dbReference type="GO" id="GO:0005886">
    <property type="term" value="C:plasma membrane"/>
    <property type="evidence" value="ECO:0000318"/>
    <property type="project" value="GO_Central"/>
</dbReference>
<organism evidence="13 14">
    <name type="scientific">Ornithorhynchus anatinus</name>
    <name type="common">Duckbill platypus</name>
    <dbReference type="NCBI Taxonomy" id="9258"/>
    <lineage>
        <taxon>Eukaryota</taxon>
        <taxon>Metazoa</taxon>
        <taxon>Chordata</taxon>
        <taxon>Craniata</taxon>
        <taxon>Vertebrata</taxon>
        <taxon>Euteleostomi</taxon>
        <taxon>Mammalia</taxon>
        <taxon>Monotremata</taxon>
        <taxon>Ornithorhynchidae</taxon>
        <taxon>Ornithorhynchus</taxon>
    </lineage>
</organism>
<dbReference type="PANTHER" id="PTHR24232">
    <property type="entry name" value="G-PROTEIN COUPLED RECEPTOR"/>
    <property type="match status" value="1"/>
</dbReference>
<evidence type="ECO:0000313" key="13">
    <source>
        <dbReference type="Ensembl" id="ENSOANP00000033860.1"/>
    </source>
</evidence>
<name>A0A6I8MYT8_ORNAN</name>
<dbReference type="Bgee" id="ENSOANG00000044540">
    <property type="expression patterns" value="Expressed in ovary"/>
</dbReference>
<keyword evidence="4 11" id="KW-1133">Transmembrane helix</keyword>
<sequence>MKFWGSSEVLQTTASCGEDKGSQRSFCRLILQTESLKVFSFSVWYVAIQQYQLVRMNGSNNWSNTPSRENETSSSITTYVCITIVFSVGLVFNVFALWVFCYKMKKWTETRIFVINLAAADLCLIFSGPILLYSMKESNQQEDNAWCRTSQSIYLINKQMSIYIVTLIAVDRYFAIKYPLKAKIFRSPLKAAITCGVFWILVIVSVILLLISSKLYKSNFCFGKRRMRDIRLRVFSLLIFFIPLLILTFCSIQVISSLIKKKKMEAREETLIQKAVYIVSANLIIFLICFLPQHILLLVQLWDKQNVFLERSNLGILLTTSYQLAYINCCLDAVGYYFVAKEFQEASGLIRFTQRRLETDIKSSCTVHRTVHLTLTD</sequence>
<dbReference type="SUPFAM" id="SSF81321">
    <property type="entry name" value="Family A G protein-coupled receptor-like"/>
    <property type="match status" value="1"/>
</dbReference>
<dbReference type="InParanoid" id="A0A6I8MYT8"/>
<accession>A0A6I8MYT8</accession>
<reference evidence="13" key="2">
    <citation type="submission" date="2025-08" db="UniProtKB">
        <authorList>
            <consortium name="Ensembl"/>
        </authorList>
    </citation>
    <scope>IDENTIFICATION</scope>
    <source>
        <strain evidence="13">Glennie</strain>
    </source>
</reference>
<dbReference type="InterPro" id="IPR017452">
    <property type="entry name" value="GPCR_Rhodpsn_7TM"/>
</dbReference>
<keyword evidence="2" id="KW-1003">Cell membrane</keyword>
<proteinExistence type="inferred from homology"/>
<evidence type="ECO:0000256" key="7">
    <source>
        <dbReference type="ARBA" id="ARBA00023170"/>
    </source>
</evidence>
<comment type="subcellular location">
    <subcellularLocation>
        <location evidence="1">Cell membrane</location>
        <topology evidence="1">Multi-pass membrane protein</topology>
    </subcellularLocation>
</comment>
<gene>
    <name evidence="13" type="primary">LOC100087707</name>
</gene>
<dbReference type="CDD" id="cd15164">
    <property type="entry name" value="7tmA_GPR35-like"/>
    <property type="match status" value="1"/>
</dbReference>
<evidence type="ECO:0000256" key="11">
    <source>
        <dbReference type="SAM" id="Phobius"/>
    </source>
</evidence>
<dbReference type="GO" id="GO:0004950">
    <property type="term" value="F:chemokine receptor activity"/>
    <property type="evidence" value="ECO:0007669"/>
    <property type="project" value="InterPro"/>
</dbReference>
<dbReference type="Ensembl" id="ENSOANT00000059133.1">
    <property type="protein sequence ID" value="ENSOANP00000033860.1"/>
    <property type="gene ID" value="ENSOANG00000044540.1"/>
</dbReference>
<feature type="transmembrane region" description="Helical" evidence="11">
    <location>
        <begin position="232"/>
        <end position="255"/>
    </location>
</feature>
<evidence type="ECO:0000313" key="14">
    <source>
        <dbReference type="Proteomes" id="UP000002279"/>
    </source>
</evidence>
<dbReference type="FunFam" id="1.20.1070.10:FF:000142">
    <property type="entry name" value="G protein-coupled receptor 55"/>
    <property type="match status" value="1"/>
</dbReference>
<evidence type="ECO:0000256" key="4">
    <source>
        <dbReference type="ARBA" id="ARBA00022989"/>
    </source>
</evidence>
<keyword evidence="5 10" id="KW-0297">G-protein coupled receptor</keyword>
<dbReference type="AlphaFoldDB" id="A0A6I8MYT8"/>
<dbReference type="Gene3D" id="1.20.1070.10">
    <property type="entry name" value="Rhodopsin 7-helix transmembrane proteins"/>
    <property type="match status" value="1"/>
</dbReference>
<dbReference type="Pfam" id="PF00001">
    <property type="entry name" value="7tm_1"/>
    <property type="match status" value="1"/>
</dbReference>
<dbReference type="PROSITE" id="PS00237">
    <property type="entry name" value="G_PROTEIN_RECEP_F1_1"/>
    <property type="match status" value="1"/>
</dbReference>
<evidence type="ECO:0000256" key="1">
    <source>
        <dbReference type="ARBA" id="ARBA00004651"/>
    </source>
</evidence>
<feature type="transmembrane region" description="Helical" evidence="11">
    <location>
        <begin position="112"/>
        <end position="132"/>
    </location>
</feature>
<dbReference type="GO" id="GO:0004930">
    <property type="term" value="F:G protein-coupled receptor activity"/>
    <property type="evidence" value="ECO:0000318"/>
    <property type="project" value="GO_Central"/>
</dbReference>
<keyword evidence="6 11" id="KW-0472">Membrane</keyword>
<dbReference type="OMA" id="RNENCHN"/>
<evidence type="ECO:0000256" key="6">
    <source>
        <dbReference type="ARBA" id="ARBA00023136"/>
    </source>
</evidence>
<dbReference type="PRINTS" id="PR00237">
    <property type="entry name" value="GPCRRHODOPSN"/>
</dbReference>
<evidence type="ECO:0000256" key="2">
    <source>
        <dbReference type="ARBA" id="ARBA00022475"/>
    </source>
</evidence>
<evidence type="ECO:0000256" key="8">
    <source>
        <dbReference type="ARBA" id="ARBA00023180"/>
    </source>
</evidence>
<evidence type="ECO:0000256" key="10">
    <source>
        <dbReference type="RuleBase" id="RU000688"/>
    </source>
</evidence>
<keyword evidence="3 10" id="KW-0812">Transmembrane</keyword>